<keyword evidence="1" id="KW-1133">Transmembrane helix</keyword>
<protein>
    <submittedName>
        <fullName evidence="2">Uncharacterized protein</fullName>
    </submittedName>
</protein>
<reference evidence="2 3" key="1">
    <citation type="journal article" date="2019" name="Int. J. Syst. Evol. Microbiol.">
        <title>The Global Catalogue of Microorganisms (GCM) 10K type strain sequencing project: providing services to taxonomists for standard genome sequencing and annotation.</title>
        <authorList>
            <consortium name="The Broad Institute Genomics Platform"/>
            <consortium name="The Broad Institute Genome Sequencing Center for Infectious Disease"/>
            <person name="Wu L."/>
            <person name="Ma J."/>
        </authorList>
    </citation>
    <scope>NUCLEOTIDE SEQUENCE [LARGE SCALE GENOMIC DNA]</scope>
    <source>
        <strain evidence="2 3">JCM 14560</strain>
    </source>
</reference>
<evidence type="ECO:0000313" key="2">
    <source>
        <dbReference type="EMBL" id="GAA2138354.1"/>
    </source>
</evidence>
<accession>A0ABN2Z8I6</accession>
<sequence>MIPGSVTEHVTQALPANASVMMGSGQNADHLYSPTTGFLILFTILFTYAVVLFAAARWSLKHRDVRQDHAGDWAS</sequence>
<keyword evidence="3" id="KW-1185">Reference proteome</keyword>
<evidence type="ECO:0000256" key="1">
    <source>
        <dbReference type="SAM" id="Phobius"/>
    </source>
</evidence>
<keyword evidence="1" id="KW-0812">Transmembrane</keyword>
<dbReference type="EMBL" id="BAAANT010000008">
    <property type="protein sequence ID" value="GAA2138354.1"/>
    <property type="molecule type" value="Genomic_DNA"/>
</dbReference>
<evidence type="ECO:0000313" key="3">
    <source>
        <dbReference type="Proteomes" id="UP001422759"/>
    </source>
</evidence>
<comment type="caution">
    <text evidence="2">The sequence shown here is derived from an EMBL/GenBank/DDBJ whole genome shotgun (WGS) entry which is preliminary data.</text>
</comment>
<proteinExistence type="predicted"/>
<dbReference type="Proteomes" id="UP001422759">
    <property type="component" value="Unassembled WGS sequence"/>
</dbReference>
<gene>
    <name evidence="2" type="ORF">GCM10009760_19630</name>
</gene>
<feature type="transmembrane region" description="Helical" evidence="1">
    <location>
        <begin position="31"/>
        <end position="56"/>
    </location>
</feature>
<organism evidence="2 3">
    <name type="scientific">Kitasatospora kazusensis</name>
    <dbReference type="NCBI Taxonomy" id="407974"/>
    <lineage>
        <taxon>Bacteria</taxon>
        <taxon>Bacillati</taxon>
        <taxon>Actinomycetota</taxon>
        <taxon>Actinomycetes</taxon>
        <taxon>Kitasatosporales</taxon>
        <taxon>Streptomycetaceae</taxon>
        <taxon>Kitasatospora</taxon>
    </lineage>
</organism>
<name>A0ABN2Z8I6_9ACTN</name>
<keyword evidence="1" id="KW-0472">Membrane</keyword>